<evidence type="ECO:0000256" key="4">
    <source>
        <dbReference type="SAM" id="Phobius"/>
    </source>
</evidence>
<proteinExistence type="inferred from homology"/>
<evidence type="ECO:0000256" key="1">
    <source>
        <dbReference type="ARBA" id="ARBA00005254"/>
    </source>
</evidence>
<dbReference type="Gene3D" id="1.10.12.10">
    <property type="entry name" value="Lyase 2-enoyl-coa Hydratase, Chain A, domain 2"/>
    <property type="match status" value="1"/>
</dbReference>
<dbReference type="SUPFAM" id="SSF52096">
    <property type="entry name" value="ClpP/crotonase"/>
    <property type="match status" value="1"/>
</dbReference>
<feature type="transmembrane region" description="Helical" evidence="4">
    <location>
        <begin position="15"/>
        <end position="42"/>
    </location>
</feature>
<dbReference type="Pfam" id="PF00378">
    <property type="entry name" value="ECH_1"/>
    <property type="match status" value="1"/>
</dbReference>
<dbReference type="InterPro" id="IPR014748">
    <property type="entry name" value="Enoyl-CoA_hydra_C"/>
</dbReference>
<evidence type="ECO:0000313" key="5">
    <source>
        <dbReference type="EMBL" id="JAC83862.1"/>
    </source>
</evidence>
<dbReference type="InterPro" id="IPR001753">
    <property type="entry name" value="Enoyl-CoA_hydra/iso"/>
</dbReference>
<keyword evidence="4" id="KW-0472">Membrane</keyword>
<keyword evidence="2" id="KW-0456">Lyase</keyword>
<dbReference type="FunFam" id="1.10.12.10:FF:000001">
    <property type="entry name" value="Probable enoyl-CoA hydratase, mitochondrial"/>
    <property type="match status" value="1"/>
</dbReference>
<name>A0A061SFC7_9CHLO</name>
<dbReference type="PANTHER" id="PTHR11941:SF54">
    <property type="entry name" value="ENOYL-COA HYDRATASE, MITOCHONDRIAL"/>
    <property type="match status" value="1"/>
</dbReference>
<feature type="non-terminal residue" evidence="5">
    <location>
        <position position="1"/>
    </location>
</feature>
<comment type="similarity">
    <text evidence="1 3">Belongs to the enoyl-CoA hydratase/isomerase family.</text>
</comment>
<evidence type="ECO:0000256" key="3">
    <source>
        <dbReference type="RuleBase" id="RU003707"/>
    </source>
</evidence>
<accession>A0A061SFC7</accession>
<keyword evidence="4" id="KW-1133">Transmembrane helix</keyword>
<dbReference type="FunFam" id="3.90.226.10:FF:000009">
    <property type="entry name" value="Carnitinyl-CoA dehydratase"/>
    <property type="match status" value="1"/>
</dbReference>
<dbReference type="PANTHER" id="PTHR11941">
    <property type="entry name" value="ENOYL-COA HYDRATASE-RELATED"/>
    <property type="match status" value="1"/>
</dbReference>
<protein>
    <submittedName>
        <fullName evidence="5">Enoyl-CoA hydratase</fullName>
    </submittedName>
</protein>
<dbReference type="PROSITE" id="PS00166">
    <property type="entry name" value="ENOYL_COA_HYDRATASE"/>
    <property type="match status" value="1"/>
</dbReference>
<dbReference type="AlphaFoldDB" id="A0A061SFC7"/>
<dbReference type="InterPro" id="IPR029045">
    <property type="entry name" value="ClpP/crotonase-like_dom_sf"/>
</dbReference>
<dbReference type="GO" id="GO:0006635">
    <property type="term" value="P:fatty acid beta-oxidation"/>
    <property type="evidence" value="ECO:0007669"/>
    <property type="project" value="TreeGrafter"/>
</dbReference>
<evidence type="ECO:0000256" key="2">
    <source>
        <dbReference type="ARBA" id="ARBA00023239"/>
    </source>
</evidence>
<reference evidence="5" key="1">
    <citation type="submission" date="2014-05" db="EMBL/GenBank/DDBJ databases">
        <title>The transcriptome of the halophilic microalga Tetraselmis sp. GSL018 isolated from the Great Salt Lake, Utah.</title>
        <authorList>
            <person name="Jinkerson R.E."/>
            <person name="D'Adamo S."/>
            <person name="Posewitz M.C."/>
        </authorList>
    </citation>
    <scope>NUCLEOTIDE SEQUENCE</scope>
    <source>
        <strain evidence="5">GSL018</strain>
    </source>
</reference>
<dbReference type="CDD" id="cd06558">
    <property type="entry name" value="crotonase-like"/>
    <property type="match status" value="1"/>
</dbReference>
<dbReference type="GO" id="GO:0016836">
    <property type="term" value="F:hydro-lyase activity"/>
    <property type="evidence" value="ECO:0007669"/>
    <property type="project" value="UniProtKB-ARBA"/>
</dbReference>
<sequence length="357" mass="39765">HVCISAWFNVALQSLYYTISVLYFFPSSIQPWFCLYSFIILIQHDKSKRTLVVSGQFLKKQSKQFVPHRTYQACNLISNRSDAVSLWESIFFFCSRFPLQSLCELFRALVGWTAFKLCGTQILEIIERFVQVMKGIVSTAQALDRDSSVKAMVLTSSGEKAFACGADIKELSMYNDKEAFRSRVFDGWDELRRVRKPLVAAVHGYALGGGCELAMMCDIIVAGESAKFGQPEITLGVIPGMGGTQRLTRLVGRAKAMELILTGRRIGAAEAERIGLVSRVVPDSEVLSAATEIAATIARYPAPAVAKAKECVNLVDEVPLTAGLQYERREFWSAFSYEGKQEGMAAFLEKREPSWTE</sequence>
<organism evidence="5">
    <name type="scientific">Tetraselmis sp. GSL018</name>
    <dbReference type="NCBI Taxonomy" id="582737"/>
    <lineage>
        <taxon>Eukaryota</taxon>
        <taxon>Viridiplantae</taxon>
        <taxon>Chlorophyta</taxon>
        <taxon>core chlorophytes</taxon>
        <taxon>Chlorodendrophyceae</taxon>
        <taxon>Chlorodendrales</taxon>
        <taxon>Chlorodendraceae</taxon>
        <taxon>Tetraselmis</taxon>
    </lineage>
</organism>
<dbReference type="InterPro" id="IPR018376">
    <property type="entry name" value="Enoyl-CoA_hyd/isom_CS"/>
</dbReference>
<dbReference type="EMBL" id="GBEZ01001081">
    <property type="protein sequence ID" value="JAC83862.1"/>
    <property type="molecule type" value="Transcribed_RNA"/>
</dbReference>
<keyword evidence="4" id="KW-0812">Transmembrane</keyword>
<gene>
    <name evidence="5" type="primary">PAAG</name>
    <name evidence="5" type="ORF">TSPGSL018_2340</name>
</gene>
<dbReference type="Gene3D" id="3.90.226.10">
    <property type="entry name" value="2-enoyl-CoA Hydratase, Chain A, domain 1"/>
    <property type="match status" value="1"/>
</dbReference>